<keyword evidence="2" id="KW-0805">Transcription regulation</keyword>
<evidence type="ECO:0000256" key="1">
    <source>
        <dbReference type="ARBA" id="ARBA00009437"/>
    </source>
</evidence>
<dbReference type="Pfam" id="PF03466">
    <property type="entry name" value="LysR_substrate"/>
    <property type="match status" value="1"/>
</dbReference>
<dbReference type="InterPro" id="IPR036390">
    <property type="entry name" value="WH_DNA-bd_sf"/>
</dbReference>
<name>A0ABZ2L5H6_9BACT</name>
<proteinExistence type="inferred from homology"/>
<evidence type="ECO:0000313" key="7">
    <source>
        <dbReference type="Proteomes" id="UP001374803"/>
    </source>
</evidence>
<dbReference type="PANTHER" id="PTHR30118:SF6">
    <property type="entry name" value="HTH-TYPE TRANSCRIPTIONAL REGULATOR LEUO"/>
    <property type="match status" value="1"/>
</dbReference>
<dbReference type="PANTHER" id="PTHR30118">
    <property type="entry name" value="HTH-TYPE TRANSCRIPTIONAL REGULATOR LEUO-RELATED"/>
    <property type="match status" value="1"/>
</dbReference>
<protein>
    <submittedName>
        <fullName evidence="6">LysR family transcriptional regulator</fullName>
    </submittedName>
</protein>
<dbReference type="InterPro" id="IPR005119">
    <property type="entry name" value="LysR_subst-bd"/>
</dbReference>
<dbReference type="RefSeq" id="WP_394835854.1">
    <property type="nucleotide sequence ID" value="NZ_CP089929.1"/>
</dbReference>
<evidence type="ECO:0000256" key="4">
    <source>
        <dbReference type="ARBA" id="ARBA00023163"/>
    </source>
</evidence>
<comment type="similarity">
    <text evidence="1">Belongs to the LysR transcriptional regulatory family.</text>
</comment>
<keyword evidence="3" id="KW-0238">DNA-binding</keyword>
<dbReference type="Proteomes" id="UP001374803">
    <property type="component" value="Chromosome"/>
</dbReference>
<dbReference type="SUPFAM" id="SSF46785">
    <property type="entry name" value="Winged helix' DNA-binding domain"/>
    <property type="match status" value="1"/>
</dbReference>
<keyword evidence="7" id="KW-1185">Reference proteome</keyword>
<sequence length="321" mass="35658">MVNLALVDLNLLVALDALLAEAHVGRAARRIGRSQPAVSHSLRRLRELLGDALLVRIGPRMELTPRALGLRASLPDALERVQSLLAAESFVPATSSRRFQVVIHDHLADLVVPAIVRRMSTEAPRAWLEVLPWESPFAMTPERLRSLDLFTSCSTADLPGFDRRPLFTDRDVVVARRDHPLVTRLGTMRTFAEARHIAVTRDPLDAWLLKEGVERRIGLTVPSYLQALHAAAASDLVAFVPRRLAEALAAPLSLAIVKPPIDPGPYQEFLFYPRRRDGDGAARWLHDIVLAIGRDVDAPTRRRRRTLEAGKDGKSRNVGSR</sequence>
<dbReference type="Gene3D" id="3.40.190.10">
    <property type="entry name" value="Periplasmic binding protein-like II"/>
    <property type="match status" value="2"/>
</dbReference>
<dbReference type="EMBL" id="CP089983">
    <property type="protein sequence ID" value="WXB06204.1"/>
    <property type="molecule type" value="Genomic_DNA"/>
</dbReference>
<dbReference type="CDD" id="cd08417">
    <property type="entry name" value="PBP2_Nitroaromatics_like"/>
    <property type="match status" value="1"/>
</dbReference>
<evidence type="ECO:0000256" key="3">
    <source>
        <dbReference type="ARBA" id="ARBA00023125"/>
    </source>
</evidence>
<dbReference type="InterPro" id="IPR000847">
    <property type="entry name" value="LysR_HTH_N"/>
</dbReference>
<feature type="domain" description="HTH lysR-type" evidence="5">
    <location>
        <begin position="7"/>
        <end position="64"/>
    </location>
</feature>
<evidence type="ECO:0000259" key="5">
    <source>
        <dbReference type="PROSITE" id="PS50931"/>
    </source>
</evidence>
<dbReference type="Pfam" id="PF00126">
    <property type="entry name" value="HTH_1"/>
    <property type="match status" value="1"/>
</dbReference>
<reference evidence="6" key="1">
    <citation type="submission" date="2021-12" db="EMBL/GenBank/DDBJ databases">
        <title>Discovery of the Pendulisporaceae a myxobacterial family with distinct sporulation behavior and unique specialized metabolism.</title>
        <authorList>
            <person name="Garcia R."/>
            <person name="Popoff A."/>
            <person name="Bader C.D."/>
            <person name="Loehr J."/>
            <person name="Walesch S."/>
            <person name="Walt C."/>
            <person name="Boldt J."/>
            <person name="Bunk B."/>
            <person name="Haeckl F.J.F.P.J."/>
            <person name="Gunesch A.P."/>
            <person name="Birkelbach J."/>
            <person name="Nuebel U."/>
            <person name="Pietschmann T."/>
            <person name="Bach T."/>
            <person name="Mueller R."/>
        </authorList>
    </citation>
    <scope>NUCLEOTIDE SEQUENCE</scope>
    <source>
        <strain evidence="6">MSr11367</strain>
    </source>
</reference>
<evidence type="ECO:0000313" key="6">
    <source>
        <dbReference type="EMBL" id="WXB06204.1"/>
    </source>
</evidence>
<dbReference type="InterPro" id="IPR036388">
    <property type="entry name" value="WH-like_DNA-bd_sf"/>
</dbReference>
<dbReference type="Gene3D" id="1.10.10.10">
    <property type="entry name" value="Winged helix-like DNA-binding domain superfamily/Winged helix DNA-binding domain"/>
    <property type="match status" value="1"/>
</dbReference>
<dbReference type="InterPro" id="IPR050389">
    <property type="entry name" value="LysR-type_TF"/>
</dbReference>
<dbReference type="PROSITE" id="PS50931">
    <property type="entry name" value="HTH_LYSR"/>
    <property type="match status" value="1"/>
</dbReference>
<dbReference type="SUPFAM" id="SSF53850">
    <property type="entry name" value="Periplasmic binding protein-like II"/>
    <property type="match status" value="1"/>
</dbReference>
<dbReference type="PRINTS" id="PR00039">
    <property type="entry name" value="HTHLYSR"/>
</dbReference>
<keyword evidence="4" id="KW-0804">Transcription</keyword>
<gene>
    <name evidence="6" type="ORF">LVJ94_02955</name>
</gene>
<accession>A0ABZ2L5H6</accession>
<evidence type="ECO:0000256" key="2">
    <source>
        <dbReference type="ARBA" id="ARBA00023015"/>
    </source>
</evidence>
<dbReference type="InterPro" id="IPR037402">
    <property type="entry name" value="YidZ_PBP2"/>
</dbReference>
<organism evidence="6 7">
    <name type="scientific">Pendulispora rubella</name>
    <dbReference type="NCBI Taxonomy" id="2741070"/>
    <lineage>
        <taxon>Bacteria</taxon>
        <taxon>Pseudomonadati</taxon>
        <taxon>Myxococcota</taxon>
        <taxon>Myxococcia</taxon>
        <taxon>Myxococcales</taxon>
        <taxon>Sorangiineae</taxon>
        <taxon>Pendulisporaceae</taxon>
        <taxon>Pendulispora</taxon>
    </lineage>
</organism>